<sequence>MDLFFEVIRVTGGFLLCWLVFVMFCATLIFLSIKHFKESHILHSFIIILASLSIIITTYMALGLFIAILNK</sequence>
<protein>
    <submittedName>
        <fullName evidence="2">Uncharacterized protein</fullName>
    </submittedName>
</protein>
<gene>
    <name evidence="2" type="ORF">D358_00666</name>
</gene>
<organism evidence="2 3">
    <name type="scientific">Enterococcus faecalis RP2S-4</name>
    <dbReference type="NCBI Taxonomy" id="1244145"/>
    <lineage>
        <taxon>Bacteria</taxon>
        <taxon>Bacillati</taxon>
        <taxon>Bacillota</taxon>
        <taxon>Bacilli</taxon>
        <taxon>Lactobacillales</taxon>
        <taxon>Enterococcaceae</taxon>
        <taxon>Enterococcus</taxon>
    </lineage>
</organism>
<accession>A0ABC9TM58</accession>
<dbReference type="EMBL" id="ATIR01000025">
    <property type="protein sequence ID" value="EPI10331.1"/>
    <property type="molecule type" value="Genomic_DNA"/>
</dbReference>
<comment type="caution">
    <text evidence="2">The sequence shown here is derived from an EMBL/GenBank/DDBJ whole genome shotgun (WGS) entry which is preliminary data.</text>
</comment>
<feature type="transmembrane region" description="Helical" evidence="1">
    <location>
        <begin position="45"/>
        <end position="69"/>
    </location>
</feature>
<keyword evidence="1" id="KW-0812">Transmembrane</keyword>
<evidence type="ECO:0000313" key="2">
    <source>
        <dbReference type="EMBL" id="EPI10331.1"/>
    </source>
</evidence>
<evidence type="ECO:0000313" key="3">
    <source>
        <dbReference type="Proteomes" id="UP000015750"/>
    </source>
</evidence>
<evidence type="ECO:0000256" key="1">
    <source>
        <dbReference type="SAM" id="Phobius"/>
    </source>
</evidence>
<keyword evidence="1" id="KW-1133">Transmembrane helix</keyword>
<name>A0ABC9TM58_ENTFL</name>
<keyword evidence="1" id="KW-0472">Membrane</keyword>
<proteinExistence type="predicted"/>
<dbReference type="AlphaFoldDB" id="A0ABC9TM58"/>
<reference evidence="2 3" key="1">
    <citation type="submission" date="2013-06" db="EMBL/GenBank/DDBJ databases">
        <authorList>
            <person name="Weinstock G."/>
            <person name="Sodergren E."/>
            <person name="Lobos E.A."/>
            <person name="Fulton L."/>
            <person name="Fulton R."/>
            <person name="Courtney L."/>
            <person name="Fronick C."/>
            <person name="O'Laughlin M."/>
            <person name="Godfrey J."/>
            <person name="Wilson R.M."/>
            <person name="Miner T."/>
            <person name="Farmer C."/>
            <person name="Delehaunty K."/>
            <person name="Cordes M."/>
            <person name="Minx P."/>
            <person name="Tomlinson C."/>
            <person name="Chen J."/>
            <person name="Wollam A."/>
            <person name="Pepin K.H."/>
            <person name="Bhonagiri V."/>
            <person name="Zhang X."/>
            <person name="Warren W."/>
            <person name="Mitreva M."/>
            <person name="Mardis E.R."/>
            <person name="Wilson R.K."/>
        </authorList>
    </citation>
    <scope>NUCLEOTIDE SEQUENCE [LARGE SCALE GENOMIC DNA]</scope>
    <source>
        <strain evidence="2 3">RP2S-4</strain>
    </source>
</reference>
<feature type="transmembrane region" description="Helical" evidence="1">
    <location>
        <begin position="12"/>
        <end position="33"/>
    </location>
</feature>
<dbReference type="Proteomes" id="UP000015750">
    <property type="component" value="Unassembled WGS sequence"/>
</dbReference>